<dbReference type="Pfam" id="PF00990">
    <property type="entry name" value="GGDEF"/>
    <property type="match status" value="1"/>
</dbReference>
<evidence type="ECO:0000313" key="8">
    <source>
        <dbReference type="Proteomes" id="UP000663801"/>
    </source>
</evidence>
<evidence type="ECO:0000259" key="6">
    <source>
        <dbReference type="PROSITE" id="PS50887"/>
    </source>
</evidence>
<dbReference type="SUPFAM" id="SSF55073">
    <property type="entry name" value="Nucleotide cyclase"/>
    <property type="match status" value="1"/>
</dbReference>
<dbReference type="InterPro" id="IPR000014">
    <property type="entry name" value="PAS"/>
</dbReference>
<proteinExistence type="predicted"/>
<keyword evidence="3" id="KW-0157">Chromophore</keyword>
<dbReference type="PANTHER" id="PTHR47429:SF2">
    <property type="entry name" value="PROTEIN TWIN LOV 1"/>
    <property type="match status" value="1"/>
</dbReference>
<gene>
    <name evidence="7" type="ORF">JL107_00915</name>
</gene>
<dbReference type="NCBIfam" id="TIGR00254">
    <property type="entry name" value="GGDEF"/>
    <property type="match status" value="1"/>
</dbReference>
<dbReference type="PROSITE" id="PS50112">
    <property type="entry name" value="PAS"/>
    <property type="match status" value="1"/>
</dbReference>
<evidence type="ECO:0000256" key="3">
    <source>
        <dbReference type="ARBA" id="ARBA00022991"/>
    </source>
</evidence>
<reference evidence="7" key="1">
    <citation type="submission" date="2021-01" db="EMBL/GenBank/DDBJ databases">
        <title>KCTC 19127 draft genome.</title>
        <authorList>
            <person name="An D."/>
        </authorList>
    </citation>
    <scope>NUCLEOTIDE SEQUENCE</scope>
    <source>
        <strain evidence="7">KCTC 19127</strain>
    </source>
</reference>
<evidence type="ECO:0000313" key="7">
    <source>
        <dbReference type="EMBL" id="MBM9474994.1"/>
    </source>
</evidence>
<sequence length="305" mass="33132">MTSVDHAVNIATEELPRVLLRAIGAAQHGSTIADAAQPDLPLVYVNQSFTDMTGYEADEVLGRNCRFLQGPDTDPAVVRSIRAAIQEGRDSRTVLLNHRKDGTPFHNELTISTVRDDAGQITHLIGVQIDVTDQVELQRELTEQATTDSLTGLGNRKRVTDTLQSWQSAATDADGAVVVYLDIENFQRVNEAYDYEVGNRLLIHVGRRLSELAAPGDVVARLDADTFVLARRVPRADTAAVAGDLIEQVTEAVSEPLRLFGRRIPAAVTCSTATWPTDGDPAAAILEAAHHNLRTTRVAARSAVR</sequence>
<dbReference type="NCBIfam" id="TIGR00229">
    <property type="entry name" value="sensory_box"/>
    <property type="match status" value="1"/>
</dbReference>
<dbReference type="SMART" id="SM00086">
    <property type="entry name" value="PAC"/>
    <property type="match status" value="1"/>
</dbReference>
<comment type="caution">
    <text evidence="7">The sequence shown here is derived from an EMBL/GenBank/DDBJ whole genome shotgun (WGS) entry which is preliminary data.</text>
</comment>
<dbReference type="PROSITE" id="PS50887">
    <property type="entry name" value="GGDEF"/>
    <property type="match status" value="1"/>
</dbReference>
<dbReference type="InterPro" id="IPR001610">
    <property type="entry name" value="PAC"/>
</dbReference>
<dbReference type="EMBL" id="JAERWL010000002">
    <property type="protein sequence ID" value="MBM9474994.1"/>
    <property type="molecule type" value="Genomic_DNA"/>
</dbReference>
<organism evidence="7 8">
    <name type="scientific">Nakamurella flavida</name>
    <dbReference type="NCBI Taxonomy" id="363630"/>
    <lineage>
        <taxon>Bacteria</taxon>
        <taxon>Bacillati</taxon>
        <taxon>Actinomycetota</taxon>
        <taxon>Actinomycetes</taxon>
        <taxon>Nakamurellales</taxon>
        <taxon>Nakamurellaceae</taxon>
        <taxon>Nakamurella</taxon>
    </lineage>
</organism>
<feature type="domain" description="PAC" evidence="5">
    <location>
        <begin position="89"/>
        <end position="143"/>
    </location>
</feature>
<dbReference type="CDD" id="cd01949">
    <property type="entry name" value="GGDEF"/>
    <property type="match status" value="1"/>
</dbReference>
<protein>
    <submittedName>
        <fullName evidence="7">Diguanylate cyclase</fullName>
    </submittedName>
</protein>
<dbReference type="RefSeq" id="WP_205255154.1">
    <property type="nucleotide sequence ID" value="NZ_BAAAPV010000001.1"/>
</dbReference>
<dbReference type="InterPro" id="IPR029787">
    <property type="entry name" value="Nucleotide_cyclase"/>
</dbReference>
<dbReference type="AlphaFoldDB" id="A0A938YKK1"/>
<evidence type="ECO:0000256" key="1">
    <source>
        <dbReference type="ARBA" id="ARBA00022630"/>
    </source>
</evidence>
<dbReference type="InterPro" id="IPR000160">
    <property type="entry name" value="GGDEF_dom"/>
</dbReference>
<evidence type="ECO:0000259" key="4">
    <source>
        <dbReference type="PROSITE" id="PS50112"/>
    </source>
</evidence>
<keyword evidence="1" id="KW-0285">Flavoprotein</keyword>
<dbReference type="Gene3D" id="3.30.70.270">
    <property type="match status" value="1"/>
</dbReference>
<dbReference type="PROSITE" id="PS50113">
    <property type="entry name" value="PAC"/>
    <property type="match status" value="1"/>
</dbReference>
<keyword evidence="8" id="KW-1185">Reference proteome</keyword>
<dbReference type="Proteomes" id="UP000663801">
    <property type="component" value="Unassembled WGS sequence"/>
</dbReference>
<dbReference type="InterPro" id="IPR043128">
    <property type="entry name" value="Rev_trsase/Diguanyl_cyclase"/>
</dbReference>
<dbReference type="SUPFAM" id="SSF55785">
    <property type="entry name" value="PYP-like sensor domain (PAS domain)"/>
    <property type="match status" value="1"/>
</dbReference>
<evidence type="ECO:0000256" key="2">
    <source>
        <dbReference type="ARBA" id="ARBA00022643"/>
    </source>
</evidence>
<dbReference type="Gene3D" id="3.30.450.20">
    <property type="entry name" value="PAS domain"/>
    <property type="match status" value="1"/>
</dbReference>
<name>A0A938YKK1_9ACTN</name>
<dbReference type="SMART" id="SM00267">
    <property type="entry name" value="GGDEF"/>
    <property type="match status" value="1"/>
</dbReference>
<dbReference type="PANTHER" id="PTHR47429">
    <property type="entry name" value="PROTEIN TWIN LOV 1"/>
    <property type="match status" value="1"/>
</dbReference>
<keyword evidence="2" id="KW-0288">FMN</keyword>
<dbReference type="Pfam" id="PF13426">
    <property type="entry name" value="PAS_9"/>
    <property type="match status" value="1"/>
</dbReference>
<accession>A0A938YKK1</accession>
<feature type="domain" description="PAS" evidence="4">
    <location>
        <begin position="42"/>
        <end position="88"/>
    </location>
</feature>
<dbReference type="InterPro" id="IPR035965">
    <property type="entry name" value="PAS-like_dom_sf"/>
</dbReference>
<evidence type="ECO:0000259" key="5">
    <source>
        <dbReference type="PROSITE" id="PS50113"/>
    </source>
</evidence>
<dbReference type="InterPro" id="IPR000700">
    <property type="entry name" value="PAS-assoc_C"/>
</dbReference>
<dbReference type="CDD" id="cd00130">
    <property type="entry name" value="PAS"/>
    <property type="match status" value="1"/>
</dbReference>
<feature type="domain" description="GGDEF" evidence="6">
    <location>
        <begin position="174"/>
        <end position="305"/>
    </location>
</feature>